<dbReference type="KEGG" id="bot:CIT37_14485"/>
<accession>A0A2U8P6B7</accession>
<name>A0A2U8P6B7_9BRAD</name>
<dbReference type="GeneID" id="92963839"/>
<reference evidence="2 4" key="4">
    <citation type="submission" date="2024-07" db="EMBL/GenBank/DDBJ databases">
        <title>Genomic Encyclopedia of Type Strains, Phase V (KMG-V): Genome sequencing to study the core and pangenomes of soil and plant-associated prokaryotes.</title>
        <authorList>
            <person name="Whitman W."/>
        </authorList>
    </citation>
    <scope>NUCLEOTIDE SEQUENCE [LARGE SCALE GENOMIC DNA]</scope>
    <source>
        <strain evidence="2 4">USDA 152</strain>
    </source>
</reference>
<protein>
    <recommendedName>
        <fullName evidence="5">Atc1 protein</fullName>
    </recommendedName>
</protein>
<keyword evidence="4" id="KW-1185">Reference proteome</keyword>
<dbReference type="Proteomes" id="UP001565369">
    <property type="component" value="Unassembled WGS sequence"/>
</dbReference>
<dbReference type="AlphaFoldDB" id="A0A2U8P6B7"/>
<gene>
    <name evidence="2" type="ORF">ABIG07_002068</name>
    <name evidence="1" type="ORF">CIT37_14485</name>
</gene>
<reference evidence="1 3" key="1">
    <citation type="journal article" date="2014" name="Int. J. Syst. Evol. Microbiol.">
        <title>Bradyrhizobium ottawaense sp. nov., a symbiotic nitrogen fixing bacterium from root nodules of soybeans in Canada.</title>
        <authorList>
            <person name="Yu X."/>
            <person name="Cloutier S."/>
            <person name="Tambong J.T."/>
            <person name="Bromfield E.S."/>
        </authorList>
    </citation>
    <scope>NUCLEOTIDE SEQUENCE [LARGE SCALE GENOMIC DNA]</scope>
    <source>
        <strain evidence="1 3">OO99</strain>
    </source>
</reference>
<dbReference type="EMBL" id="JBGBZJ010000003">
    <property type="protein sequence ID" value="MEY9453120.1"/>
    <property type="molecule type" value="Genomic_DNA"/>
</dbReference>
<accession>A0A5H2YKC6</accession>
<dbReference type="RefSeq" id="WP_011082894.1">
    <property type="nucleotide sequence ID" value="NZ_AP021854.1"/>
</dbReference>
<reference evidence="1" key="3">
    <citation type="journal article" date="2018" name="Microbiol. Resour. Announc.">
        <title>Complete Genome Sequence of Bradyrhizobium ottawaense OO99(T), an Efficient Nitrogen-Fixing Symbiont of Soybean.</title>
        <authorList>
            <person name="Nguyen H.D.T."/>
            <person name="Cloutier S."/>
            <person name="Bromfield E.S.P."/>
        </authorList>
    </citation>
    <scope>NUCLEOTIDE SEQUENCE</scope>
    <source>
        <strain evidence="1">OO99</strain>
    </source>
</reference>
<evidence type="ECO:0000313" key="2">
    <source>
        <dbReference type="EMBL" id="MEY9453120.1"/>
    </source>
</evidence>
<evidence type="ECO:0008006" key="5">
    <source>
        <dbReference type="Google" id="ProtNLM"/>
    </source>
</evidence>
<dbReference type="OrthoDB" id="1235060at2"/>
<sequence length="222" mass="24402">MSTIQKKCADFLRMTFNDLAGGKLGSGHAHEIVAAYFGYGTAAALRAEPKYQLAALDKAAILMPDLRLMDQRVQHLNGLPAGLPNVDELASLLSSFLNANGYFSGEVWYTRDLEEYIDVSFIQEDPMMIEDALSGEMAMTNAFFDELYIDKVSLDVGDDVLVANVSGSLNGENDPDKPFHGDSIAFTTMITFERVAGRTGYMRPELETSGAIDDSHYYDQDA</sequence>
<evidence type="ECO:0000313" key="3">
    <source>
        <dbReference type="Proteomes" id="UP000215703"/>
    </source>
</evidence>
<dbReference type="Proteomes" id="UP000215703">
    <property type="component" value="Chromosome"/>
</dbReference>
<dbReference type="EMBL" id="CP029425">
    <property type="protein sequence ID" value="AWL93271.1"/>
    <property type="molecule type" value="Genomic_DNA"/>
</dbReference>
<evidence type="ECO:0000313" key="1">
    <source>
        <dbReference type="EMBL" id="AWL93271.1"/>
    </source>
</evidence>
<organism evidence="1 3">
    <name type="scientific">Bradyrhizobium ottawaense</name>
    <dbReference type="NCBI Taxonomy" id="931866"/>
    <lineage>
        <taxon>Bacteria</taxon>
        <taxon>Pseudomonadati</taxon>
        <taxon>Pseudomonadota</taxon>
        <taxon>Alphaproteobacteria</taxon>
        <taxon>Hyphomicrobiales</taxon>
        <taxon>Nitrobacteraceae</taxon>
        <taxon>Bradyrhizobium</taxon>
    </lineage>
</organism>
<reference evidence="1 3" key="2">
    <citation type="journal article" date="2017" name="Syst. Appl. Microbiol.">
        <title>Soybeans inoculated with root zone soils of Canadian native legumes harbour diverse and novel Bradyrhizobium spp. that possess agricultural potential.</title>
        <authorList>
            <person name="Bromfield E.S.P."/>
            <person name="Cloutier S."/>
            <person name="Tambong J.T."/>
            <person name="Tran Thi T.V."/>
        </authorList>
    </citation>
    <scope>NUCLEOTIDE SEQUENCE [LARGE SCALE GENOMIC DNA]</scope>
    <source>
        <strain evidence="1 3">OO99</strain>
    </source>
</reference>
<proteinExistence type="predicted"/>
<evidence type="ECO:0000313" key="4">
    <source>
        <dbReference type="Proteomes" id="UP001565369"/>
    </source>
</evidence>